<keyword evidence="2" id="KW-0132">Cell division</keyword>
<evidence type="ECO:0000256" key="3">
    <source>
        <dbReference type="ARBA" id="ARBA00023127"/>
    </source>
</evidence>
<dbReference type="InterPro" id="IPR036915">
    <property type="entry name" value="Cyclin-like_sf"/>
</dbReference>
<dbReference type="GO" id="GO:0051301">
    <property type="term" value="P:cell division"/>
    <property type="evidence" value="ECO:0007669"/>
    <property type="project" value="UniProtKB-KW"/>
</dbReference>
<dbReference type="FunFam" id="1.10.472.10:FF:000060">
    <property type="entry name" value="D6-type cyclin"/>
    <property type="match status" value="1"/>
</dbReference>
<dbReference type="InterPro" id="IPR039361">
    <property type="entry name" value="Cyclin"/>
</dbReference>
<evidence type="ECO:0000256" key="2">
    <source>
        <dbReference type="ARBA" id="ARBA00022618"/>
    </source>
</evidence>
<evidence type="ECO:0000259" key="7">
    <source>
        <dbReference type="SMART" id="SM00385"/>
    </source>
</evidence>
<dbReference type="OrthoDB" id="306099at2759"/>
<reference evidence="9" key="1">
    <citation type="journal article" date="2017" name="Plant J.">
        <title>The pomegranate (Punica granatum L.) genome and the genomics of punicalagin biosynthesis.</title>
        <authorList>
            <person name="Qin G."/>
            <person name="Xu C."/>
            <person name="Ming R."/>
            <person name="Tang H."/>
            <person name="Guyot R."/>
            <person name="Kramer E.M."/>
            <person name="Hu Y."/>
            <person name="Yi X."/>
            <person name="Qi Y."/>
            <person name="Xu X."/>
            <person name="Gao Z."/>
            <person name="Pan H."/>
            <person name="Jian J."/>
            <person name="Tian Y."/>
            <person name="Yue Z."/>
            <person name="Xu Y."/>
        </authorList>
    </citation>
    <scope>NUCLEOTIDE SEQUENCE [LARGE SCALE GENOMIC DNA]</scope>
    <source>
        <strain evidence="9">cv. Dabenzi</strain>
    </source>
</reference>
<dbReference type="Pfam" id="PF02984">
    <property type="entry name" value="Cyclin_C"/>
    <property type="match status" value="1"/>
</dbReference>
<organism evidence="8 9">
    <name type="scientific">Punica granatum</name>
    <name type="common">Pomegranate</name>
    <dbReference type="NCBI Taxonomy" id="22663"/>
    <lineage>
        <taxon>Eukaryota</taxon>
        <taxon>Viridiplantae</taxon>
        <taxon>Streptophyta</taxon>
        <taxon>Embryophyta</taxon>
        <taxon>Tracheophyta</taxon>
        <taxon>Spermatophyta</taxon>
        <taxon>Magnoliopsida</taxon>
        <taxon>eudicotyledons</taxon>
        <taxon>Gunneridae</taxon>
        <taxon>Pentapetalae</taxon>
        <taxon>rosids</taxon>
        <taxon>malvids</taxon>
        <taxon>Myrtales</taxon>
        <taxon>Lythraceae</taxon>
        <taxon>Punica</taxon>
    </lineage>
</organism>
<evidence type="ECO:0000256" key="5">
    <source>
        <dbReference type="RuleBase" id="RU000383"/>
    </source>
</evidence>
<evidence type="ECO:0000313" key="8">
    <source>
        <dbReference type="EMBL" id="OWM78602.1"/>
    </source>
</evidence>
<feature type="compositionally biased region" description="Gly residues" evidence="6">
    <location>
        <begin position="293"/>
        <end position="302"/>
    </location>
</feature>
<reference evidence="11" key="4">
    <citation type="submission" date="2025-04" db="UniProtKB">
        <authorList>
            <consortium name="RefSeq"/>
        </authorList>
    </citation>
    <scope>IDENTIFICATION</scope>
    <source>
        <tissue evidence="11">Leaf</tissue>
    </source>
</reference>
<evidence type="ECO:0000256" key="6">
    <source>
        <dbReference type="SAM" id="MobiDB-lite"/>
    </source>
</evidence>
<evidence type="ECO:0000313" key="9">
    <source>
        <dbReference type="Proteomes" id="UP000197138"/>
    </source>
</evidence>
<reference evidence="8" key="2">
    <citation type="submission" date="2017-06" db="EMBL/GenBank/DDBJ databases">
        <title>The pomegranate genome and the genomics of punicalagin biosynthesis.</title>
        <authorList>
            <person name="Xu C."/>
        </authorList>
    </citation>
    <scope>NUCLEOTIDE SEQUENCE [LARGE SCALE GENOMIC DNA]</scope>
    <source>
        <tissue evidence="8">Fresh leaf</tissue>
    </source>
</reference>
<feature type="compositionally biased region" description="Polar residues" evidence="6">
    <location>
        <begin position="326"/>
        <end position="337"/>
    </location>
</feature>
<dbReference type="PANTHER" id="PTHR10177">
    <property type="entry name" value="CYCLINS"/>
    <property type="match status" value="1"/>
</dbReference>
<dbReference type="InterPro" id="IPR013763">
    <property type="entry name" value="Cyclin-like_dom"/>
</dbReference>
<gene>
    <name evidence="11" type="primary">LOC116194460</name>
    <name evidence="8" type="ORF">CDL15_Pgr002773</name>
</gene>
<feature type="region of interest" description="Disordered" evidence="6">
    <location>
        <begin position="289"/>
        <end position="337"/>
    </location>
</feature>
<name>A0A218X2N2_PUNGR</name>
<evidence type="ECO:0000313" key="10">
    <source>
        <dbReference type="Proteomes" id="UP000515151"/>
    </source>
</evidence>
<accession>A0A218X2N2</accession>
<dbReference type="AlphaFoldDB" id="A0A218X2N2"/>
<dbReference type="InterPro" id="IPR004367">
    <property type="entry name" value="Cyclin_C-dom"/>
</dbReference>
<dbReference type="SMART" id="SM00385">
    <property type="entry name" value="CYCLIN"/>
    <property type="match status" value="1"/>
</dbReference>
<dbReference type="Pfam" id="PF00134">
    <property type="entry name" value="Cyclin_N"/>
    <property type="match status" value="1"/>
</dbReference>
<dbReference type="InterPro" id="IPR006671">
    <property type="entry name" value="Cyclin_N"/>
</dbReference>
<comment type="similarity">
    <text evidence="1">Belongs to the cyclin family. Cyclin D subfamily.</text>
</comment>
<dbReference type="RefSeq" id="XP_031379129.1">
    <property type="nucleotide sequence ID" value="XM_031523269.1"/>
</dbReference>
<evidence type="ECO:0000256" key="1">
    <source>
        <dbReference type="ARBA" id="ARBA00009065"/>
    </source>
</evidence>
<dbReference type="EMBL" id="MTKT01002492">
    <property type="protein sequence ID" value="OWM78602.1"/>
    <property type="molecule type" value="Genomic_DNA"/>
</dbReference>
<feature type="domain" description="Cyclin-like" evidence="7">
    <location>
        <begin position="57"/>
        <end position="141"/>
    </location>
</feature>
<keyword evidence="10" id="KW-1185">Reference proteome</keyword>
<keyword evidence="4" id="KW-0131">Cell cycle</keyword>
<dbReference type="Proteomes" id="UP000515151">
    <property type="component" value="Chromosome 2"/>
</dbReference>
<evidence type="ECO:0000313" key="11">
    <source>
        <dbReference type="RefSeq" id="XP_031379129.1"/>
    </source>
</evidence>
<evidence type="ECO:0000256" key="4">
    <source>
        <dbReference type="ARBA" id="ARBA00023306"/>
    </source>
</evidence>
<dbReference type="GeneID" id="116194460"/>
<protein>
    <submittedName>
        <fullName evidence="11">Cyclin-D6-1 isoform X1</fullName>
    </submittedName>
</protein>
<reference evidence="10" key="3">
    <citation type="journal article" date="2020" name="Plant Biotechnol. J.">
        <title>The pomegranate (Punica granatum L.) draft genome dissects genetic divergence between soft- and hard-seeded cultivars.</title>
        <authorList>
            <person name="Luo X."/>
            <person name="Li H."/>
            <person name="Wu Z."/>
            <person name="Yao W."/>
            <person name="Zhao P."/>
            <person name="Cao D."/>
            <person name="Yu H."/>
            <person name="Li K."/>
            <person name="Poudel K."/>
            <person name="Zhao D."/>
            <person name="Zhang F."/>
            <person name="Xia X."/>
            <person name="Chen L."/>
            <person name="Wang Q."/>
            <person name="Jing D."/>
            <person name="Cao S."/>
        </authorList>
    </citation>
    <scope>NUCLEOTIDE SEQUENCE [LARGE SCALE GENOMIC DNA]</scope>
</reference>
<proteinExistence type="inferred from homology"/>
<keyword evidence="3 5" id="KW-0195">Cyclin</keyword>
<dbReference type="Gene3D" id="1.10.472.10">
    <property type="entry name" value="Cyclin-like"/>
    <property type="match status" value="2"/>
</dbReference>
<dbReference type="SUPFAM" id="SSF47954">
    <property type="entry name" value="Cyclin-like"/>
    <property type="match status" value="2"/>
</dbReference>
<dbReference type="Proteomes" id="UP000197138">
    <property type="component" value="Unassembled WGS sequence"/>
</dbReference>
<sequence>MEFDLENPLTNLDRGDSLCPDAASLFRVESDHMLSETYLKSLKLGDSDFVVRRETIFSISELCCNYDPFLSYLAVNYLDRFLSSQGLKKPQPWVFRLLAVSCLSLAAKMQKTDFSLPDFQAEGGLIFDVQTVQRMEMLILGALKWRMRSITPFSFLSFFIPLFKPEDPASRQALKARASEIIFKAQNVKNPRLRFLPLLAADATLLEFKPSDIAASALLSAAHDLFPFQLPCFRRSIFSCSFVNKDGISGCYNAIQEAAAVEGHESIVDVLSSSDTPINVLDLQLSASESGATTGGSGGGSGTTSPARGGTVRSERLLKRRRMGESMSNQTVQITQF</sequence>